<dbReference type="Proteomes" id="UP000095751">
    <property type="component" value="Unassembled WGS sequence"/>
</dbReference>
<dbReference type="GO" id="GO:0005869">
    <property type="term" value="C:dynactin complex"/>
    <property type="evidence" value="ECO:0007669"/>
    <property type="project" value="InterPro"/>
</dbReference>
<dbReference type="PANTHER" id="PTHR13034">
    <property type="entry name" value="DYNACTIN P62 SUBUNIT"/>
    <property type="match status" value="1"/>
</dbReference>
<proteinExistence type="inferred from homology"/>
<evidence type="ECO:0000256" key="11">
    <source>
        <dbReference type="ARBA" id="ARBA00034776"/>
    </source>
</evidence>
<keyword evidence="4" id="KW-0963">Cytoplasm</keyword>
<evidence type="ECO:0000256" key="5">
    <source>
        <dbReference type="ARBA" id="ARBA00022499"/>
    </source>
</evidence>
<dbReference type="PANTHER" id="PTHR13034:SF2">
    <property type="entry name" value="DYNACTIN SUBUNIT 4"/>
    <property type="match status" value="1"/>
</dbReference>
<dbReference type="InterPro" id="IPR008603">
    <property type="entry name" value="DCTN4"/>
</dbReference>
<evidence type="ECO:0000256" key="4">
    <source>
        <dbReference type="ARBA" id="ARBA00022490"/>
    </source>
</evidence>
<evidence type="ECO:0000313" key="14">
    <source>
        <dbReference type="EMBL" id="OEU12421.1"/>
    </source>
</evidence>
<name>A0A1E7F2K2_9STRA</name>
<dbReference type="InParanoid" id="A0A1E7F2K2"/>
<dbReference type="GO" id="GO:0005813">
    <property type="term" value="C:centrosome"/>
    <property type="evidence" value="ECO:0007669"/>
    <property type="project" value="UniProtKB-SubCell"/>
</dbReference>
<evidence type="ECO:0000256" key="13">
    <source>
        <dbReference type="ARBA" id="ARBA00093507"/>
    </source>
</evidence>
<keyword evidence="8" id="KW-0007">Acetylation</keyword>
<dbReference type="GO" id="GO:0001725">
    <property type="term" value="C:stress fiber"/>
    <property type="evidence" value="ECO:0007669"/>
    <property type="project" value="UniProtKB-SubCell"/>
</dbReference>
<dbReference type="AlphaFoldDB" id="A0A1E7F2K2"/>
<keyword evidence="10" id="KW-0206">Cytoskeleton</keyword>
<protein>
    <recommendedName>
        <fullName evidence="12">Dynactin subunit 4</fullName>
    </recommendedName>
</protein>
<keyword evidence="9" id="KW-0175">Coiled coil</keyword>
<keyword evidence="7" id="KW-0832">Ubl conjugation</keyword>
<dbReference type="EMBL" id="KV784365">
    <property type="protein sequence ID" value="OEU12421.1"/>
    <property type="molecule type" value="Genomic_DNA"/>
</dbReference>
<evidence type="ECO:0000256" key="1">
    <source>
        <dbReference type="ARBA" id="ARBA00004300"/>
    </source>
</evidence>
<comment type="subcellular location">
    <subcellularLocation>
        <location evidence="1">Cytoplasm</location>
        <location evidence="1">Cytoskeleton</location>
        <location evidence="1">Microtubule organizing center</location>
        <location evidence="1">Centrosome</location>
    </subcellularLocation>
    <subcellularLocation>
        <location evidence="2">Cytoplasm</location>
        <location evidence="2">Cytoskeleton</location>
        <location evidence="2">Stress fiber</location>
    </subcellularLocation>
    <subcellularLocation>
        <location evidence="3">Cytoplasm</location>
        <location evidence="3">Myofibril</location>
    </subcellularLocation>
</comment>
<keyword evidence="6" id="KW-0597">Phosphoprotein</keyword>
<dbReference type="KEGG" id="fcy:FRACYDRAFT_244689"/>
<evidence type="ECO:0000256" key="6">
    <source>
        <dbReference type="ARBA" id="ARBA00022553"/>
    </source>
</evidence>
<evidence type="ECO:0000313" key="15">
    <source>
        <dbReference type="Proteomes" id="UP000095751"/>
    </source>
</evidence>
<evidence type="ECO:0000256" key="2">
    <source>
        <dbReference type="ARBA" id="ARBA00004529"/>
    </source>
</evidence>
<evidence type="ECO:0000256" key="7">
    <source>
        <dbReference type="ARBA" id="ARBA00022843"/>
    </source>
</evidence>
<comment type="similarity">
    <text evidence="11">Belongs to the dynactin subunit 4 family.</text>
</comment>
<reference evidence="14 15" key="1">
    <citation type="submission" date="2016-09" db="EMBL/GenBank/DDBJ databases">
        <title>Extensive genetic diversity and differential bi-allelic expression allows diatom success in the polar Southern Ocean.</title>
        <authorList>
            <consortium name="DOE Joint Genome Institute"/>
            <person name="Mock T."/>
            <person name="Otillar R.P."/>
            <person name="Strauss J."/>
            <person name="Dupont C."/>
            <person name="Frickenhaus S."/>
            <person name="Maumus F."/>
            <person name="Mcmullan M."/>
            <person name="Sanges R."/>
            <person name="Schmutz J."/>
            <person name="Toseland A."/>
            <person name="Valas R."/>
            <person name="Veluchamy A."/>
            <person name="Ward B.J."/>
            <person name="Allen A."/>
            <person name="Barry K."/>
            <person name="Falciatore A."/>
            <person name="Ferrante M."/>
            <person name="Fortunato A.E."/>
            <person name="Gloeckner G."/>
            <person name="Gruber A."/>
            <person name="Hipkin R."/>
            <person name="Janech M."/>
            <person name="Kroth P."/>
            <person name="Leese F."/>
            <person name="Lindquist E."/>
            <person name="Lyon B.R."/>
            <person name="Martin J."/>
            <person name="Mayer C."/>
            <person name="Parker M."/>
            <person name="Quesneville H."/>
            <person name="Raymond J."/>
            <person name="Uhlig C."/>
            <person name="Valentin K.U."/>
            <person name="Worden A.Z."/>
            <person name="Armbrust E.V."/>
            <person name="Bowler C."/>
            <person name="Green B."/>
            <person name="Moulton V."/>
            <person name="Van Oosterhout C."/>
            <person name="Grigoriev I."/>
        </authorList>
    </citation>
    <scope>NUCLEOTIDE SEQUENCE [LARGE SCALE GENOMIC DNA]</scope>
    <source>
        <strain evidence="14 15">CCMP1102</strain>
    </source>
</reference>
<evidence type="ECO:0000256" key="10">
    <source>
        <dbReference type="ARBA" id="ARBA00023212"/>
    </source>
</evidence>
<evidence type="ECO:0000256" key="9">
    <source>
        <dbReference type="ARBA" id="ARBA00023054"/>
    </source>
</evidence>
<evidence type="ECO:0000256" key="8">
    <source>
        <dbReference type="ARBA" id="ARBA00022990"/>
    </source>
</evidence>
<evidence type="ECO:0000256" key="12">
    <source>
        <dbReference type="ARBA" id="ARBA00034864"/>
    </source>
</evidence>
<organism evidence="14 15">
    <name type="scientific">Fragilariopsis cylindrus CCMP1102</name>
    <dbReference type="NCBI Taxonomy" id="635003"/>
    <lineage>
        <taxon>Eukaryota</taxon>
        <taxon>Sar</taxon>
        <taxon>Stramenopiles</taxon>
        <taxon>Ochrophyta</taxon>
        <taxon>Bacillariophyta</taxon>
        <taxon>Bacillariophyceae</taxon>
        <taxon>Bacillariophycidae</taxon>
        <taxon>Bacillariales</taxon>
        <taxon>Bacillariaceae</taxon>
        <taxon>Fragilariopsis</taxon>
    </lineage>
</organism>
<dbReference type="OrthoDB" id="283815at2759"/>
<gene>
    <name evidence="14" type="ORF">FRACYDRAFT_244689</name>
</gene>
<accession>A0A1E7F2K2</accession>
<keyword evidence="5" id="KW-1017">Isopeptide bond</keyword>
<keyword evidence="15" id="KW-1185">Reference proteome</keyword>
<sequence length="539" mass="59619">MMNNEDSTYVLYVDHQGHPAPLSLCYHATASRKLTSSVDRPFPSSITEVDSAYCPQCLSFHDANTASNLGFCPKATCQLCPLCRSVSSITAKDSICFYQCGRCDWNSKICDIQTSLVTSNDNGNISLEEVENASIELLSQYKSRIEERNRSADDHFNSMQKTLIGIAKDHVKGRRSTTSSGRYFSQAPVTKRNENDDLKVWSVQALEDSQRTREENFISSISEPTGGTHIERISLDAGEEEDDDEPLFHPSFQLLSTEIILSQENGGNLPGSLETLLPHPIPLRPRKSRRCRAEIAESRPGILVKPKLNPLEGDSSLRTGHGQWWKKDSSAIEVLPRVRVSIDASDGNRHAFLVKVSNPTLGIIRLRLTSSTYSGERIWDSTTITTPSLENLLVDPLTKVTLDAELDTDVAKEIISTDVCELEPAEDSFLVLGNTTSNDVPEAVLTWDAGDRLSNSEVSAEFPATLRKIGEKASVAWFELVIVEPSTDPGVHCAVPFAMDIQVGDGSWESSLIQSQASNEEESKDFVSFDLVLIWDKFD</sequence>
<evidence type="ECO:0000256" key="3">
    <source>
        <dbReference type="ARBA" id="ARBA00004657"/>
    </source>
</evidence>
<comment type="subunit">
    <text evidence="13">Subunit of dynactin, a multiprotein complex part of a tripartite complex with dynein and a adapter, such as BICDL1, BICD2 or HOOK3. The dynactin complex is built around ACTR1A/ACTB filament and consists of an actin-related filament composed of a shoulder domain, a pointed end and a barbed end. Its length is defined by its flexible shoulder domain. The soulder is composed of 2 DCTN1 subunits, 4 DCTN2 and 2 DCTN3. The 4 DCNT2 (via N-terminus) bind the ACTR1A filament and act as molecular rulers to determine the length. The pointed end is important for binding dynein-dynactin cargo adapters. Consists of 4 subunits: ACTR10, DCNT4, DCTN5 and DCTN6. The barbed end is composed of a CAPZA1:CAPZB heterodimers, which binds ACTR1A/ACTB filament and dynactin and stabilizes dynactin. Interacts with ATP7B, but not ATP7A, in a copper-dependent manner. Interacts with ANK2; this interaction is required for localization at costameres. Interacts with N4BP2L1.</text>
</comment>